<evidence type="ECO:0000313" key="3">
    <source>
        <dbReference type="Proteomes" id="UP000244956"/>
    </source>
</evidence>
<dbReference type="EMBL" id="QEWP01000006">
    <property type="protein sequence ID" value="PWD99696.1"/>
    <property type="molecule type" value="Genomic_DNA"/>
</dbReference>
<dbReference type="SUPFAM" id="SSF51735">
    <property type="entry name" value="NAD(P)-binding Rossmann-fold domains"/>
    <property type="match status" value="1"/>
</dbReference>
<evidence type="ECO:0000259" key="1">
    <source>
        <dbReference type="Pfam" id="PF07993"/>
    </source>
</evidence>
<dbReference type="GO" id="GO:0005737">
    <property type="term" value="C:cytoplasm"/>
    <property type="evidence" value="ECO:0007669"/>
    <property type="project" value="TreeGrafter"/>
</dbReference>
<dbReference type="PANTHER" id="PTHR48079:SF6">
    <property type="entry name" value="NAD(P)-BINDING DOMAIN-CONTAINING PROTEIN-RELATED"/>
    <property type="match status" value="1"/>
</dbReference>
<comment type="caution">
    <text evidence="2">The sequence shown here is derived from an EMBL/GenBank/DDBJ whole genome shotgun (WGS) entry which is preliminary data.</text>
</comment>
<dbReference type="InterPro" id="IPR036291">
    <property type="entry name" value="NAD(P)-bd_dom_sf"/>
</dbReference>
<dbReference type="Gene3D" id="3.40.50.720">
    <property type="entry name" value="NAD(P)-binding Rossmann-like Domain"/>
    <property type="match status" value="1"/>
</dbReference>
<evidence type="ECO:0000313" key="2">
    <source>
        <dbReference type="EMBL" id="PWD99696.1"/>
    </source>
</evidence>
<gene>
    <name evidence="2" type="ORF">DDZ16_09635</name>
</gene>
<dbReference type="Pfam" id="PF07993">
    <property type="entry name" value="NAD_binding_4"/>
    <property type="match status" value="1"/>
</dbReference>
<dbReference type="GO" id="GO:0004029">
    <property type="term" value="F:aldehyde dehydrogenase (NAD+) activity"/>
    <property type="evidence" value="ECO:0007669"/>
    <property type="project" value="TreeGrafter"/>
</dbReference>
<dbReference type="OrthoDB" id="596910at2"/>
<dbReference type="InterPro" id="IPR051783">
    <property type="entry name" value="NAD(P)-dependent_oxidoreduct"/>
</dbReference>
<dbReference type="InterPro" id="IPR013120">
    <property type="entry name" value="FAR_NAD-bd"/>
</dbReference>
<proteinExistence type="predicted"/>
<accession>A0A2U2B9I8</accession>
<dbReference type="AlphaFoldDB" id="A0A2U2B9I8"/>
<reference evidence="2 3" key="1">
    <citation type="submission" date="2018-05" db="EMBL/GenBank/DDBJ databases">
        <title>Marinilabilia rubrum sp. nov., isolated from saltern sediment.</title>
        <authorList>
            <person name="Zhang R."/>
        </authorList>
    </citation>
    <scope>NUCLEOTIDE SEQUENCE [LARGE SCALE GENOMIC DNA]</scope>
    <source>
        <strain evidence="2 3">WTE16</strain>
    </source>
</reference>
<name>A0A2U2B9I8_9BACT</name>
<dbReference type="RefSeq" id="WP_109264235.1">
    <property type="nucleotide sequence ID" value="NZ_QEWP01000006.1"/>
</dbReference>
<organism evidence="2 3">
    <name type="scientific">Marinilabilia rubra</name>
    <dbReference type="NCBI Taxonomy" id="2162893"/>
    <lineage>
        <taxon>Bacteria</taxon>
        <taxon>Pseudomonadati</taxon>
        <taxon>Bacteroidota</taxon>
        <taxon>Bacteroidia</taxon>
        <taxon>Marinilabiliales</taxon>
        <taxon>Marinilabiliaceae</taxon>
        <taxon>Marinilabilia</taxon>
    </lineage>
</organism>
<dbReference type="Proteomes" id="UP000244956">
    <property type="component" value="Unassembled WGS sequence"/>
</dbReference>
<protein>
    <recommendedName>
        <fullName evidence="1">Thioester reductase (TE) domain-containing protein</fullName>
    </recommendedName>
</protein>
<dbReference type="PANTHER" id="PTHR48079">
    <property type="entry name" value="PROTEIN YEEZ"/>
    <property type="match status" value="1"/>
</dbReference>
<keyword evidence="3" id="KW-1185">Reference proteome</keyword>
<sequence length="393" mass="44621">MHPHNTPTIALTGATGFLGSHLMAALLEKGYHVIALGRSTDDATLSQRIANILKWFGKEVPTGRLDTIEINFSQEALGLDRPKYKELCQASDQMIHCASDTSFSERRRQQVFDSNVHSLNHILKFAADARLQFFHYISTAYACGMNGTACKEQLPNTTDFVNVYEESKAQAEKNIATFCEENAIPHTIIRPTIVYGDSRTGRSLKFNALYYPIRSLMAIRDIYLNDIKNNGGKKSQMHGIKMDEDGYLFLPLKIVLPKSGGLNLIPIDYFVNAALQIIQNPGTGEIYHISNKTPVKLDEIVNYNEPFMKVKGVEIVYDDSPENYDRNPAEELFDRYIKAYLPYMHDNRVFDRTNTDRATSDLQPAAFNHDIFVRCMNYAVKMEWGEKLKRLGI</sequence>
<feature type="domain" description="Thioester reductase (TE)" evidence="1">
    <location>
        <begin position="11"/>
        <end position="273"/>
    </location>
</feature>